<organism evidence="1 2">
    <name type="scientific">Hyalomma asiaticum</name>
    <name type="common">Tick</name>
    <dbReference type="NCBI Taxonomy" id="266040"/>
    <lineage>
        <taxon>Eukaryota</taxon>
        <taxon>Metazoa</taxon>
        <taxon>Ecdysozoa</taxon>
        <taxon>Arthropoda</taxon>
        <taxon>Chelicerata</taxon>
        <taxon>Arachnida</taxon>
        <taxon>Acari</taxon>
        <taxon>Parasitiformes</taxon>
        <taxon>Ixodida</taxon>
        <taxon>Ixodoidea</taxon>
        <taxon>Ixodidae</taxon>
        <taxon>Hyalomminae</taxon>
        <taxon>Hyalomma</taxon>
    </lineage>
</organism>
<gene>
    <name evidence="1" type="ORF">HPB50_015670</name>
</gene>
<name>A0ACB7TIK4_HYAAI</name>
<protein>
    <submittedName>
        <fullName evidence="1">Uncharacterized protein</fullName>
    </submittedName>
</protein>
<evidence type="ECO:0000313" key="1">
    <source>
        <dbReference type="EMBL" id="KAH6946880.1"/>
    </source>
</evidence>
<sequence>MGFQRADEPHGAIVQDTQLHYVFKDNHPEVVPRHSHGSLGENAADFHEGVESISLTSDIWTSRSNQSYISLACHYLTSNFEIRSFVLENCSVTESHAACNILEHLQAMMDNWELPLQKVPVYVVTDNP</sequence>
<reference evidence="1" key="1">
    <citation type="submission" date="2020-05" db="EMBL/GenBank/DDBJ databases">
        <title>Large-scale comparative analyses of tick genomes elucidate their genetic diversity and vector capacities.</title>
        <authorList>
            <person name="Jia N."/>
            <person name="Wang J."/>
            <person name="Shi W."/>
            <person name="Du L."/>
            <person name="Sun Y."/>
            <person name="Zhan W."/>
            <person name="Jiang J."/>
            <person name="Wang Q."/>
            <person name="Zhang B."/>
            <person name="Ji P."/>
            <person name="Sakyi L.B."/>
            <person name="Cui X."/>
            <person name="Yuan T."/>
            <person name="Jiang B."/>
            <person name="Yang W."/>
            <person name="Lam T.T.-Y."/>
            <person name="Chang Q."/>
            <person name="Ding S."/>
            <person name="Wang X."/>
            <person name="Zhu J."/>
            <person name="Ruan X."/>
            <person name="Zhao L."/>
            <person name="Wei J."/>
            <person name="Que T."/>
            <person name="Du C."/>
            <person name="Cheng J."/>
            <person name="Dai P."/>
            <person name="Han X."/>
            <person name="Huang E."/>
            <person name="Gao Y."/>
            <person name="Liu J."/>
            <person name="Shao H."/>
            <person name="Ye R."/>
            <person name="Li L."/>
            <person name="Wei W."/>
            <person name="Wang X."/>
            <person name="Wang C."/>
            <person name="Yang T."/>
            <person name="Huo Q."/>
            <person name="Li W."/>
            <person name="Guo W."/>
            <person name="Chen H."/>
            <person name="Zhou L."/>
            <person name="Ni X."/>
            <person name="Tian J."/>
            <person name="Zhou Y."/>
            <person name="Sheng Y."/>
            <person name="Liu T."/>
            <person name="Pan Y."/>
            <person name="Xia L."/>
            <person name="Li J."/>
            <person name="Zhao F."/>
            <person name="Cao W."/>
        </authorList>
    </citation>
    <scope>NUCLEOTIDE SEQUENCE</scope>
    <source>
        <strain evidence="1">Hyas-2018</strain>
    </source>
</reference>
<evidence type="ECO:0000313" key="2">
    <source>
        <dbReference type="Proteomes" id="UP000821845"/>
    </source>
</evidence>
<dbReference type="Proteomes" id="UP000821845">
    <property type="component" value="Chromosome 1"/>
</dbReference>
<keyword evidence="2" id="KW-1185">Reference proteome</keyword>
<comment type="caution">
    <text evidence="1">The sequence shown here is derived from an EMBL/GenBank/DDBJ whole genome shotgun (WGS) entry which is preliminary data.</text>
</comment>
<dbReference type="EMBL" id="CM023481">
    <property type="protein sequence ID" value="KAH6946880.1"/>
    <property type="molecule type" value="Genomic_DNA"/>
</dbReference>
<proteinExistence type="predicted"/>
<accession>A0ACB7TIK4</accession>